<name>A0A8R1E0K1_CAEJA</name>
<evidence type="ECO:0000256" key="1">
    <source>
        <dbReference type="SAM" id="MobiDB-lite"/>
    </source>
</evidence>
<sequence>MPTETNGVSFFTPHEDDDEATAAATSPGSEASHHVLDSVREYGIKKDFKMGQNPSVEALSSIPAATSKAKEPSSTTPDGNVSEQTKKAPIDPKSPPTFHVNLEKIKSTETIVGPNQAKKARSFNMTEVDFSIAGISSAFAPVPVFNKESSNSGDTTLLSPKSSAQAIISAPSPTKKNYQNSPPDSPSPQRKLKKAKSPEDSEPPKGYYEAKQKERNERRRSSSKSPPRNSAEKTVEKEKKSKE</sequence>
<feature type="compositionally biased region" description="Basic and acidic residues" evidence="1">
    <location>
        <begin position="196"/>
        <end position="220"/>
    </location>
</feature>
<proteinExistence type="predicted"/>
<accession>A0A8R1E0K1</accession>
<evidence type="ECO:0000313" key="3">
    <source>
        <dbReference type="Proteomes" id="UP000005237"/>
    </source>
</evidence>
<evidence type="ECO:0000313" key="2">
    <source>
        <dbReference type="EnsemblMetazoa" id="CJA15501a.1"/>
    </source>
</evidence>
<feature type="region of interest" description="Disordered" evidence="1">
    <location>
        <begin position="144"/>
        <end position="243"/>
    </location>
</feature>
<reference evidence="3" key="1">
    <citation type="submission" date="2010-08" db="EMBL/GenBank/DDBJ databases">
        <authorList>
            <consortium name="Caenorhabditis japonica Sequencing Consortium"/>
            <person name="Wilson R.K."/>
        </authorList>
    </citation>
    <scope>NUCLEOTIDE SEQUENCE [LARGE SCALE GENOMIC DNA]</scope>
    <source>
        <strain evidence="3">DF5081</strain>
    </source>
</reference>
<keyword evidence="3" id="KW-1185">Reference proteome</keyword>
<feature type="compositionally biased region" description="Polar residues" evidence="1">
    <location>
        <begin position="147"/>
        <end position="158"/>
    </location>
</feature>
<feature type="compositionally biased region" description="Basic and acidic residues" evidence="1">
    <location>
        <begin position="230"/>
        <end position="243"/>
    </location>
</feature>
<reference evidence="2" key="2">
    <citation type="submission" date="2022-06" db="UniProtKB">
        <authorList>
            <consortium name="EnsemblMetazoa"/>
        </authorList>
    </citation>
    <scope>IDENTIFICATION</scope>
    <source>
        <strain evidence="2">DF5081</strain>
    </source>
</reference>
<feature type="region of interest" description="Disordered" evidence="1">
    <location>
        <begin position="55"/>
        <end position="98"/>
    </location>
</feature>
<dbReference type="Proteomes" id="UP000005237">
    <property type="component" value="Unassembled WGS sequence"/>
</dbReference>
<dbReference type="AlphaFoldDB" id="A0A8R1E0K1"/>
<organism evidence="2 3">
    <name type="scientific">Caenorhabditis japonica</name>
    <dbReference type="NCBI Taxonomy" id="281687"/>
    <lineage>
        <taxon>Eukaryota</taxon>
        <taxon>Metazoa</taxon>
        <taxon>Ecdysozoa</taxon>
        <taxon>Nematoda</taxon>
        <taxon>Chromadorea</taxon>
        <taxon>Rhabditida</taxon>
        <taxon>Rhabditina</taxon>
        <taxon>Rhabditomorpha</taxon>
        <taxon>Rhabditoidea</taxon>
        <taxon>Rhabditidae</taxon>
        <taxon>Peloderinae</taxon>
        <taxon>Caenorhabditis</taxon>
    </lineage>
</organism>
<protein>
    <submittedName>
        <fullName evidence="2">Uncharacterized protein</fullName>
    </submittedName>
</protein>
<dbReference type="EnsemblMetazoa" id="CJA15501a.1">
    <property type="protein sequence ID" value="CJA15501a.1"/>
    <property type="gene ID" value="WBGene00134705"/>
</dbReference>
<feature type="compositionally biased region" description="Polar residues" evidence="1">
    <location>
        <begin position="72"/>
        <end position="83"/>
    </location>
</feature>
<feature type="compositionally biased region" description="Low complexity" evidence="1">
    <location>
        <begin position="159"/>
        <end position="173"/>
    </location>
</feature>
<feature type="region of interest" description="Disordered" evidence="1">
    <location>
        <begin position="1"/>
        <end position="34"/>
    </location>
</feature>